<dbReference type="Proteomes" id="UP000483672">
    <property type="component" value="Unassembled WGS sequence"/>
</dbReference>
<protein>
    <submittedName>
        <fullName evidence="3">Uncharacterized protein</fullName>
    </submittedName>
</protein>
<dbReference type="OrthoDB" id="10620750at2759"/>
<name>A0A6G1M337_ORBOL</name>
<evidence type="ECO:0000313" key="7">
    <source>
        <dbReference type="Proteomes" id="UP000614610"/>
    </source>
</evidence>
<proteinExistence type="predicted"/>
<dbReference type="EMBL" id="WIWT01000039">
    <property type="protein sequence ID" value="KAF3210193.1"/>
    <property type="molecule type" value="Genomic_DNA"/>
</dbReference>
<evidence type="ECO:0000313" key="3">
    <source>
        <dbReference type="EMBL" id="KAF3210193.1"/>
    </source>
</evidence>
<keyword evidence="1" id="KW-1133">Transmembrane helix</keyword>
<dbReference type="AlphaFoldDB" id="A0A6G1M337"/>
<feature type="transmembrane region" description="Helical" evidence="1">
    <location>
        <begin position="6"/>
        <end position="28"/>
    </location>
</feature>
<evidence type="ECO:0000256" key="1">
    <source>
        <dbReference type="SAM" id="Phobius"/>
    </source>
</evidence>
<evidence type="ECO:0000313" key="2">
    <source>
        <dbReference type="EMBL" id="KAF3187649.1"/>
    </source>
</evidence>
<comment type="caution">
    <text evidence="3">The sequence shown here is derived from an EMBL/GenBank/DDBJ whole genome shotgun (WGS) entry which is preliminary data.</text>
</comment>
<organism evidence="3 7">
    <name type="scientific">Orbilia oligospora</name>
    <name type="common">Nematode-trapping fungus</name>
    <name type="synonym">Arthrobotrys oligospora</name>
    <dbReference type="NCBI Taxonomy" id="2813651"/>
    <lineage>
        <taxon>Eukaryota</taxon>
        <taxon>Fungi</taxon>
        <taxon>Dikarya</taxon>
        <taxon>Ascomycota</taxon>
        <taxon>Pezizomycotina</taxon>
        <taxon>Orbiliomycetes</taxon>
        <taxon>Orbiliales</taxon>
        <taxon>Orbiliaceae</taxon>
        <taxon>Orbilia</taxon>
    </lineage>
</organism>
<evidence type="ECO:0000313" key="5">
    <source>
        <dbReference type="Proteomes" id="UP000479691"/>
    </source>
</evidence>
<accession>A0A6G1M337</accession>
<evidence type="ECO:0000313" key="6">
    <source>
        <dbReference type="Proteomes" id="UP000483672"/>
    </source>
</evidence>
<dbReference type="Proteomes" id="UP000479691">
    <property type="component" value="Unassembled WGS sequence"/>
</dbReference>
<dbReference type="Proteomes" id="UP000614610">
    <property type="component" value="Unassembled WGS sequence"/>
</dbReference>
<reference evidence="5 6" key="1">
    <citation type="submission" date="2019-06" db="EMBL/GenBank/DDBJ databases">
        <authorList>
            <person name="Palmer J.M."/>
        </authorList>
    </citation>
    <scope>NUCLEOTIDE SEQUENCE</scope>
    <source>
        <strain evidence="4 6">TWF191</strain>
        <strain evidence="3">TWF679</strain>
        <strain evidence="2 5">TWF788</strain>
    </source>
</reference>
<keyword evidence="1" id="KW-0812">Transmembrane</keyword>
<dbReference type="EMBL" id="WIPF01000009">
    <property type="protein sequence ID" value="KAF3230249.1"/>
    <property type="molecule type" value="Genomic_DNA"/>
</dbReference>
<dbReference type="EMBL" id="JAABOE010000013">
    <property type="protein sequence ID" value="KAF3187649.1"/>
    <property type="molecule type" value="Genomic_DNA"/>
</dbReference>
<evidence type="ECO:0000313" key="4">
    <source>
        <dbReference type="EMBL" id="KAF3230249.1"/>
    </source>
</evidence>
<keyword evidence="1" id="KW-0472">Membrane</keyword>
<sequence>MGLSAEAIIALVTLLLGLPLLFVGIFSLRLQIQALENQRGSGPVGLFNSTELRATTVEIMDTSYRCTPIVPGRFKLTPRAYKNRAQTSLNFAPRVPAV</sequence>
<gene>
    <name evidence="4" type="ORF">TWF191_010946</name>
    <name evidence="3" type="ORF">TWF679_006941</name>
    <name evidence="2" type="ORF">TWF788_001869</name>
</gene>